<sequence length="105" mass="11933">MTGLSEFFFPNILNIATGASVLLCEVIVTAYIYNRSDYTFCSLAAAQYTSSTIKHLFEVMIIYFLLLSVRRFTSFGWLLGQSSNPIPARNHKITIKIDLFQNLIQ</sequence>
<keyword evidence="1" id="KW-0472">Membrane</keyword>
<dbReference type="Proteomes" id="UP001295462">
    <property type="component" value="Unassembled WGS sequence"/>
</dbReference>
<keyword evidence="1" id="KW-0812">Transmembrane</keyword>
<name>A0AAU9QRV9_9VIBR</name>
<evidence type="ECO:0000256" key="1">
    <source>
        <dbReference type="SAM" id="Phobius"/>
    </source>
</evidence>
<dbReference type="EMBL" id="CAKMUD010000088">
    <property type="protein sequence ID" value="CAH1598046.1"/>
    <property type="molecule type" value="Genomic_DNA"/>
</dbReference>
<feature type="transmembrane region" description="Helical" evidence="1">
    <location>
        <begin position="12"/>
        <end position="33"/>
    </location>
</feature>
<dbReference type="AlphaFoldDB" id="A0AAU9QRV9"/>
<evidence type="ECO:0000313" key="2">
    <source>
        <dbReference type="EMBL" id="CAH1598046.1"/>
    </source>
</evidence>
<comment type="caution">
    <text evidence="2">The sequence shown here is derived from an EMBL/GenBank/DDBJ whole genome shotgun (WGS) entry which is preliminary data.</text>
</comment>
<reference evidence="2" key="1">
    <citation type="submission" date="2022-01" db="EMBL/GenBank/DDBJ databases">
        <authorList>
            <person name="Lagorce A."/>
        </authorList>
    </citation>
    <scope>NUCLEOTIDE SEQUENCE</scope>
    <source>
        <strain evidence="2">Th15_F1_A12</strain>
    </source>
</reference>
<feature type="transmembrane region" description="Helical" evidence="1">
    <location>
        <begin position="53"/>
        <end position="69"/>
    </location>
</feature>
<proteinExistence type="predicted"/>
<gene>
    <name evidence="2" type="ORF">THF1A12_340050</name>
</gene>
<evidence type="ECO:0000313" key="3">
    <source>
        <dbReference type="Proteomes" id="UP001295462"/>
    </source>
</evidence>
<organism evidence="2 3">
    <name type="scientific">Vibrio jasicida</name>
    <dbReference type="NCBI Taxonomy" id="766224"/>
    <lineage>
        <taxon>Bacteria</taxon>
        <taxon>Pseudomonadati</taxon>
        <taxon>Pseudomonadota</taxon>
        <taxon>Gammaproteobacteria</taxon>
        <taxon>Vibrionales</taxon>
        <taxon>Vibrionaceae</taxon>
        <taxon>Vibrio</taxon>
    </lineage>
</organism>
<keyword evidence="1" id="KW-1133">Transmembrane helix</keyword>
<accession>A0AAU9QRV9</accession>
<protein>
    <submittedName>
        <fullName evidence="2">Uncharacterized protein</fullName>
    </submittedName>
</protein>